<feature type="transmembrane region" description="Helical" evidence="7">
    <location>
        <begin position="101"/>
        <end position="120"/>
    </location>
</feature>
<evidence type="ECO:0000256" key="2">
    <source>
        <dbReference type="ARBA" id="ARBA00007977"/>
    </source>
</evidence>
<dbReference type="Proteomes" id="UP000572635">
    <property type="component" value="Unassembled WGS sequence"/>
</dbReference>
<proteinExistence type="inferred from homology"/>
<dbReference type="AlphaFoldDB" id="A0A7W8QHE3"/>
<evidence type="ECO:0000256" key="5">
    <source>
        <dbReference type="ARBA" id="ARBA00022989"/>
    </source>
</evidence>
<evidence type="ECO:0000256" key="3">
    <source>
        <dbReference type="ARBA" id="ARBA00022475"/>
    </source>
</evidence>
<accession>A0A7W8QHE3</accession>
<feature type="transmembrane region" description="Helical" evidence="7">
    <location>
        <begin position="69"/>
        <end position="89"/>
    </location>
</feature>
<comment type="caution">
    <text evidence="8">The sequence shown here is derived from an EMBL/GenBank/DDBJ whole genome shotgun (WGS) entry which is preliminary data.</text>
</comment>
<evidence type="ECO:0000256" key="7">
    <source>
        <dbReference type="SAM" id="Phobius"/>
    </source>
</evidence>
<feature type="transmembrane region" description="Helical" evidence="7">
    <location>
        <begin position="26"/>
        <end position="47"/>
    </location>
</feature>
<name>A0A7W8QHE3_9ACTN</name>
<dbReference type="InterPro" id="IPR018383">
    <property type="entry name" value="UPF0324_pro"/>
</dbReference>
<evidence type="ECO:0000256" key="6">
    <source>
        <dbReference type="ARBA" id="ARBA00023136"/>
    </source>
</evidence>
<keyword evidence="5 7" id="KW-1133">Transmembrane helix</keyword>
<keyword evidence="4 7" id="KW-0812">Transmembrane</keyword>
<sequence>MSAPETPQGAGTDGTAAPAPGGTRALPLWTGLGLVLVLALAALTRWLESAVPAAAEGTALAGFAEAVEYPVYAILLGLLANAVLSAAGLRGRLSGAFRTEFFIKTGLVLLGSTVLFDVVLSAAGPALLQALLLVTAVFLFTWWIGGRLGLDDRLRALLASAVSICGVSAAIAATGAVQAKREQLAYTASLVILFAVPSIFLLPWLVGLLGLNDAQAGAWIGGNIDTTAAVAASGAIVGEGALQIASIVKTTQNVLMGVVAVALTAYFAYRVAPDGTRARPGARALWDRFPKFVLGFLAASVIATAWASAFGEAGQPGLDTAKALRDWFLIAAFTSIGLEFSVGSLREAGWRPVGVFAAATAFNLLVGLALAALLFRGFTV</sequence>
<evidence type="ECO:0000256" key="1">
    <source>
        <dbReference type="ARBA" id="ARBA00004651"/>
    </source>
</evidence>
<dbReference type="EMBL" id="JACHDB010000001">
    <property type="protein sequence ID" value="MBB5430064.1"/>
    <property type="molecule type" value="Genomic_DNA"/>
</dbReference>
<keyword evidence="6 7" id="KW-0472">Membrane</keyword>
<feature type="transmembrane region" description="Helical" evidence="7">
    <location>
        <begin position="184"/>
        <end position="206"/>
    </location>
</feature>
<reference evidence="8 9" key="1">
    <citation type="submission" date="2020-08" db="EMBL/GenBank/DDBJ databases">
        <title>Sequencing the genomes of 1000 actinobacteria strains.</title>
        <authorList>
            <person name="Klenk H.-P."/>
        </authorList>
    </citation>
    <scope>NUCLEOTIDE SEQUENCE [LARGE SCALE GENOMIC DNA]</scope>
    <source>
        <strain evidence="8 9">DSM 44551</strain>
    </source>
</reference>
<feature type="transmembrane region" description="Helical" evidence="7">
    <location>
        <begin position="323"/>
        <end position="342"/>
    </location>
</feature>
<evidence type="ECO:0000313" key="8">
    <source>
        <dbReference type="EMBL" id="MBB5430064.1"/>
    </source>
</evidence>
<feature type="transmembrane region" description="Helical" evidence="7">
    <location>
        <begin position="292"/>
        <end position="311"/>
    </location>
</feature>
<evidence type="ECO:0000313" key="9">
    <source>
        <dbReference type="Proteomes" id="UP000572635"/>
    </source>
</evidence>
<comment type="similarity">
    <text evidence="2">Belongs to the UPF0324 family.</text>
</comment>
<feature type="transmembrane region" description="Helical" evidence="7">
    <location>
        <begin position="126"/>
        <end position="144"/>
    </location>
</feature>
<dbReference type="Pfam" id="PF03601">
    <property type="entry name" value="Cons_hypoth698"/>
    <property type="match status" value="1"/>
</dbReference>
<dbReference type="RefSeq" id="WP_184387654.1">
    <property type="nucleotide sequence ID" value="NZ_BAAAJD010000107.1"/>
</dbReference>
<feature type="transmembrane region" description="Helical" evidence="7">
    <location>
        <begin position="254"/>
        <end position="272"/>
    </location>
</feature>
<dbReference type="GO" id="GO:0005886">
    <property type="term" value="C:plasma membrane"/>
    <property type="evidence" value="ECO:0007669"/>
    <property type="project" value="UniProtKB-SubCell"/>
</dbReference>
<gene>
    <name evidence="8" type="ORF">HDA36_000148</name>
</gene>
<keyword evidence="3" id="KW-1003">Cell membrane</keyword>
<dbReference type="PANTHER" id="PTHR30106:SF1">
    <property type="entry name" value="UPF0324 MEMBRANE PROTEIN FN0533"/>
    <property type="match status" value="1"/>
</dbReference>
<comment type="subcellular location">
    <subcellularLocation>
        <location evidence="1">Cell membrane</location>
        <topology evidence="1">Multi-pass membrane protein</topology>
    </subcellularLocation>
</comment>
<feature type="transmembrane region" description="Helical" evidence="7">
    <location>
        <begin position="156"/>
        <end position="178"/>
    </location>
</feature>
<organism evidence="8 9">
    <name type="scientific">Nocardiopsis composta</name>
    <dbReference type="NCBI Taxonomy" id="157465"/>
    <lineage>
        <taxon>Bacteria</taxon>
        <taxon>Bacillati</taxon>
        <taxon>Actinomycetota</taxon>
        <taxon>Actinomycetes</taxon>
        <taxon>Streptosporangiales</taxon>
        <taxon>Nocardiopsidaceae</taxon>
        <taxon>Nocardiopsis</taxon>
    </lineage>
</organism>
<feature type="transmembrane region" description="Helical" evidence="7">
    <location>
        <begin position="354"/>
        <end position="375"/>
    </location>
</feature>
<dbReference type="PANTHER" id="PTHR30106">
    <property type="entry name" value="INNER MEMBRANE PROTEIN YEIH-RELATED"/>
    <property type="match status" value="1"/>
</dbReference>
<keyword evidence="9" id="KW-1185">Reference proteome</keyword>
<evidence type="ECO:0000256" key="4">
    <source>
        <dbReference type="ARBA" id="ARBA00022692"/>
    </source>
</evidence>
<protein>
    <submittedName>
        <fullName evidence="8">Putative membrane protein YadS</fullName>
    </submittedName>
</protein>